<dbReference type="PATRIC" id="fig|68223.7.peg.3286"/>
<dbReference type="GO" id="GO:0004497">
    <property type="term" value="F:monooxygenase activity"/>
    <property type="evidence" value="ECO:0007669"/>
    <property type="project" value="UniProtKB-KW"/>
</dbReference>
<dbReference type="InterPro" id="IPR046032">
    <property type="entry name" value="DUF5990"/>
</dbReference>
<proteinExistence type="predicted"/>
<dbReference type="RefSeq" id="WP_045951205.1">
    <property type="nucleotide sequence ID" value="NZ_JZWV01001069.1"/>
</dbReference>
<dbReference type="OrthoDB" id="3783022at2"/>
<reference evidence="1 2" key="1">
    <citation type="submission" date="2015-02" db="EMBL/GenBank/DDBJ databases">
        <authorList>
            <person name="Ju K.-S."/>
            <person name="Doroghazi J.R."/>
            <person name="Metcalf W."/>
        </authorList>
    </citation>
    <scope>NUCLEOTIDE SEQUENCE [LARGE SCALE GENOMIC DNA]</scope>
    <source>
        <strain evidence="1 2">NRRL ISP-5550</strain>
    </source>
</reference>
<accession>A0A0F4ITZ4</accession>
<sequence>MQIRIEAFDLPGLTCAAGPGFPGYGDIHVAVQPRARDGRLLVPHPGDAPSATWTLDCTAHRRPGGGIDLTGPWIQGGPGRRFVYLTWNGTDTTGTTTMFRRAKLMLDAVDPSVAEAAAERGLLIARLGLTDAQGHPLCAAVRPPAVTWSAAPPTFRRARPR</sequence>
<keyword evidence="2" id="KW-1185">Reference proteome</keyword>
<dbReference type="Pfam" id="PF19452">
    <property type="entry name" value="DUF5990"/>
    <property type="match status" value="1"/>
</dbReference>
<keyword evidence="1" id="KW-0560">Oxidoreductase</keyword>
<name>A0A0F4ITZ4_9ACTN</name>
<organism evidence="1 2">
    <name type="scientific">Streptomyces katrae</name>
    <dbReference type="NCBI Taxonomy" id="68223"/>
    <lineage>
        <taxon>Bacteria</taxon>
        <taxon>Bacillati</taxon>
        <taxon>Actinomycetota</taxon>
        <taxon>Actinomycetes</taxon>
        <taxon>Kitasatosporales</taxon>
        <taxon>Streptomycetaceae</taxon>
        <taxon>Streptomyces</taxon>
    </lineage>
</organism>
<comment type="caution">
    <text evidence="1">The sequence shown here is derived from an EMBL/GenBank/DDBJ whole genome shotgun (WGS) entry which is preliminary data.</text>
</comment>
<keyword evidence="1" id="KW-0503">Monooxygenase</keyword>
<dbReference type="AlphaFoldDB" id="A0A0F4ITZ4"/>
<protein>
    <submittedName>
        <fullName evidence="1">Monooxygenase</fullName>
    </submittedName>
</protein>
<gene>
    <name evidence="1" type="ORF">VR44_32415</name>
</gene>
<dbReference type="EMBL" id="JZWV01001069">
    <property type="protein sequence ID" value="KJY25472.1"/>
    <property type="molecule type" value="Genomic_DNA"/>
</dbReference>
<evidence type="ECO:0000313" key="1">
    <source>
        <dbReference type="EMBL" id="KJY25472.1"/>
    </source>
</evidence>
<dbReference type="STRING" id="68223.GCA_002028425_06904"/>
<dbReference type="Proteomes" id="UP000033551">
    <property type="component" value="Unassembled WGS sequence"/>
</dbReference>
<evidence type="ECO:0000313" key="2">
    <source>
        <dbReference type="Proteomes" id="UP000033551"/>
    </source>
</evidence>